<dbReference type="EMBL" id="SOCE01000001">
    <property type="protein sequence ID" value="TDU89344.1"/>
    <property type="molecule type" value="Genomic_DNA"/>
</dbReference>
<proteinExistence type="predicted"/>
<dbReference type="AlphaFoldDB" id="A0A4R7TBE1"/>
<keyword evidence="3" id="KW-1185">Reference proteome</keyword>
<dbReference type="InterPro" id="IPR013216">
    <property type="entry name" value="Methyltransf_11"/>
</dbReference>
<dbReference type="OrthoDB" id="9810247at2"/>
<reference evidence="2 3" key="1">
    <citation type="submission" date="2019-03" db="EMBL/GenBank/DDBJ databases">
        <title>Genomic Encyclopedia of Type Strains, Phase III (KMG-III): the genomes of soil and plant-associated and newly described type strains.</title>
        <authorList>
            <person name="Whitman W."/>
        </authorList>
    </citation>
    <scope>NUCLEOTIDE SEQUENCE [LARGE SCALE GENOMIC DNA]</scope>
    <source>
        <strain evidence="2 3">VKM Ac-2575</strain>
    </source>
</reference>
<dbReference type="RefSeq" id="WP_133979438.1">
    <property type="nucleotide sequence ID" value="NZ_SOCE01000001.1"/>
</dbReference>
<evidence type="ECO:0000313" key="2">
    <source>
        <dbReference type="EMBL" id="TDU89344.1"/>
    </source>
</evidence>
<keyword evidence="2" id="KW-0489">Methyltransferase</keyword>
<dbReference type="GO" id="GO:0032259">
    <property type="term" value="P:methylation"/>
    <property type="evidence" value="ECO:0007669"/>
    <property type="project" value="UniProtKB-KW"/>
</dbReference>
<accession>A0A4R7TBE1</accession>
<dbReference type="PANTHER" id="PTHR42912">
    <property type="entry name" value="METHYLTRANSFERASE"/>
    <property type="match status" value="1"/>
</dbReference>
<dbReference type="Pfam" id="PF08241">
    <property type="entry name" value="Methyltransf_11"/>
    <property type="match status" value="1"/>
</dbReference>
<name>A0A4R7TBE1_9ACTN</name>
<dbReference type="Proteomes" id="UP000295151">
    <property type="component" value="Unassembled WGS sequence"/>
</dbReference>
<dbReference type="CDD" id="cd02440">
    <property type="entry name" value="AdoMet_MTases"/>
    <property type="match status" value="1"/>
</dbReference>
<dbReference type="SUPFAM" id="SSF53335">
    <property type="entry name" value="S-adenosyl-L-methionine-dependent methyltransferases"/>
    <property type="match status" value="1"/>
</dbReference>
<evidence type="ECO:0000313" key="3">
    <source>
        <dbReference type="Proteomes" id="UP000295151"/>
    </source>
</evidence>
<keyword evidence="2" id="KW-0808">Transferase</keyword>
<dbReference type="InterPro" id="IPR050508">
    <property type="entry name" value="Methyltransf_Superfamily"/>
</dbReference>
<dbReference type="GO" id="GO:0008757">
    <property type="term" value="F:S-adenosylmethionine-dependent methyltransferase activity"/>
    <property type="evidence" value="ECO:0007669"/>
    <property type="project" value="InterPro"/>
</dbReference>
<protein>
    <submittedName>
        <fullName evidence="2">Methyltransferase family protein</fullName>
    </submittedName>
</protein>
<dbReference type="InterPro" id="IPR029063">
    <property type="entry name" value="SAM-dependent_MTases_sf"/>
</dbReference>
<gene>
    <name evidence="2" type="ORF">EV138_2908</name>
</gene>
<evidence type="ECO:0000259" key="1">
    <source>
        <dbReference type="Pfam" id="PF08241"/>
    </source>
</evidence>
<feature type="domain" description="Methyltransferase type 11" evidence="1">
    <location>
        <begin position="39"/>
        <end position="120"/>
    </location>
</feature>
<dbReference type="Gene3D" id="3.40.50.150">
    <property type="entry name" value="Vaccinia Virus protein VP39"/>
    <property type="match status" value="1"/>
</dbReference>
<sequence length="241" mass="26760">MTEAGSPSIQSPDYWWYRARAQLLETVLSEHVGEPRRLLDVGSADGPSVSWLRGHGKQVALDVDPRGLGPGGVCGSALELPFGDEVFDVVAAFDVIEHCEPEEQALAEVFRVLSPGGRFLMSVPAYQWAWTHFDEHNHHFRRYTRARATRALRASGFEILRATHIFGSTFPMFAANRLRTRLQERGRDVATLDPDAVPGLPHVPPAVEKALLGLADLDRWVLRSRDLPFGSSVVVAARKPY</sequence>
<comment type="caution">
    <text evidence="2">The sequence shown here is derived from an EMBL/GenBank/DDBJ whole genome shotgun (WGS) entry which is preliminary data.</text>
</comment>
<organism evidence="2 3">
    <name type="scientific">Kribbella voronezhensis</name>
    <dbReference type="NCBI Taxonomy" id="2512212"/>
    <lineage>
        <taxon>Bacteria</taxon>
        <taxon>Bacillati</taxon>
        <taxon>Actinomycetota</taxon>
        <taxon>Actinomycetes</taxon>
        <taxon>Propionibacteriales</taxon>
        <taxon>Kribbellaceae</taxon>
        <taxon>Kribbella</taxon>
    </lineage>
</organism>